<dbReference type="GO" id="GO:0007606">
    <property type="term" value="P:sensory perception of chemical stimulus"/>
    <property type="evidence" value="ECO:0007669"/>
    <property type="project" value="UniProtKB-ARBA"/>
</dbReference>
<keyword evidence="12" id="KW-0807">Transducer</keyword>
<dbReference type="InterPro" id="IPR017452">
    <property type="entry name" value="GPCR_Rhodpsn_7TM"/>
</dbReference>
<evidence type="ECO:0000256" key="13">
    <source>
        <dbReference type="SAM" id="Phobius"/>
    </source>
</evidence>
<evidence type="ECO:0000313" key="16">
    <source>
        <dbReference type="Proteomes" id="UP001488838"/>
    </source>
</evidence>
<feature type="transmembrane region" description="Helical" evidence="13">
    <location>
        <begin position="224"/>
        <end position="244"/>
    </location>
</feature>
<feature type="non-terminal residue" evidence="15">
    <location>
        <position position="585"/>
    </location>
</feature>
<keyword evidence="8" id="KW-0297">G-protein coupled receptor</keyword>
<evidence type="ECO:0000256" key="12">
    <source>
        <dbReference type="ARBA" id="ARBA00023224"/>
    </source>
</evidence>
<evidence type="ECO:0000256" key="3">
    <source>
        <dbReference type="ARBA" id="ARBA00010663"/>
    </source>
</evidence>
<evidence type="ECO:0000256" key="10">
    <source>
        <dbReference type="ARBA" id="ARBA00023170"/>
    </source>
</evidence>
<dbReference type="FunFam" id="1.20.1070.10:FF:000033">
    <property type="entry name" value="Vomeronasal type-1 receptor"/>
    <property type="match status" value="2"/>
</dbReference>
<comment type="subcellular location">
    <subcellularLocation>
        <location evidence="2">Cell membrane</location>
        <topology evidence="2">Multi-pass membrane protein</topology>
    </subcellularLocation>
</comment>
<keyword evidence="16" id="KW-1185">Reference proteome</keyword>
<dbReference type="Proteomes" id="UP001488838">
    <property type="component" value="Unassembled WGS sequence"/>
</dbReference>
<keyword evidence="6 13" id="KW-0812">Transmembrane</keyword>
<keyword evidence="10" id="KW-0675">Receptor</keyword>
<feature type="transmembrane region" description="Helical" evidence="13">
    <location>
        <begin position="462"/>
        <end position="486"/>
    </location>
</feature>
<dbReference type="GO" id="GO:0005886">
    <property type="term" value="C:plasma membrane"/>
    <property type="evidence" value="ECO:0007669"/>
    <property type="project" value="UniProtKB-SubCell"/>
</dbReference>
<dbReference type="GO" id="GO:0016503">
    <property type="term" value="F:pheromone receptor activity"/>
    <property type="evidence" value="ECO:0007669"/>
    <property type="project" value="InterPro"/>
</dbReference>
<keyword evidence="4" id="KW-1003">Cell membrane</keyword>
<feature type="domain" description="G-protein coupled receptors family 1 profile" evidence="14">
    <location>
        <begin position="1"/>
        <end position="244"/>
    </location>
</feature>
<evidence type="ECO:0000313" key="15">
    <source>
        <dbReference type="EMBL" id="KAK7797497.1"/>
    </source>
</evidence>
<feature type="transmembrane region" description="Helical" evidence="13">
    <location>
        <begin position="517"/>
        <end position="541"/>
    </location>
</feature>
<keyword evidence="11" id="KW-0325">Glycoprotein</keyword>
<feature type="transmembrane region" description="Helical" evidence="13">
    <location>
        <begin position="193"/>
        <end position="218"/>
    </location>
</feature>
<dbReference type="PANTHER" id="PTHR24062">
    <property type="entry name" value="VOMERONASAL TYPE-1 RECEPTOR"/>
    <property type="match status" value="1"/>
</dbReference>
<dbReference type="InterPro" id="IPR004072">
    <property type="entry name" value="Vmron_rcpt_1"/>
</dbReference>
<evidence type="ECO:0000256" key="8">
    <source>
        <dbReference type="ARBA" id="ARBA00023040"/>
    </source>
</evidence>
<dbReference type="SUPFAM" id="SSF81321">
    <property type="entry name" value="Family A G protein-coupled receptor-like"/>
    <property type="match status" value="2"/>
</dbReference>
<evidence type="ECO:0000256" key="1">
    <source>
        <dbReference type="ARBA" id="ARBA00003878"/>
    </source>
</evidence>
<feature type="domain" description="G-protein coupled receptors family 1 profile" evidence="14">
    <location>
        <begin position="328"/>
        <end position="568"/>
    </location>
</feature>
<evidence type="ECO:0000256" key="11">
    <source>
        <dbReference type="ARBA" id="ARBA00023180"/>
    </source>
</evidence>
<evidence type="ECO:0000256" key="7">
    <source>
        <dbReference type="ARBA" id="ARBA00022989"/>
    </source>
</evidence>
<keyword evidence="7 13" id="KW-1133">Transmembrane helix</keyword>
<dbReference type="PRINTS" id="PR01534">
    <property type="entry name" value="VOMERONASL1R"/>
</dbReference>
<organism evidence="15 16">
    <name type="scientific">Myodes glareolus</name>
    <name type="common">Bank vole</name>
    <name type="synonym">Clethrionomys glareolus</name>
    <dbReference type="NCBI Taxonomy" id="447135"/>
    <lineage>
        <taxon>Eukaryota</taxon>
        <taxon>Metazoa</taxon>
        <taxon>Chordata</taxon>
        <taxon>Craniata</taxon>
        <taxon>Vertebrata</taxon>
        <taxon>Euteleostomi</taxon>
        <taxon>Mammalia</taxon>
        <taxon>Eutheria</taxon>
        <taxon>Euarchontoglires</taxon>
        <taxon>Glires</taxon>
        <taxon>Rodentia</taxon>
        <taxon>Myomorpha</taxon>
        <taxon>Muroidea</taxon>
        <taxon>Cricetidae</taxon>
        <taxon>Arvicolinae</taxon>
        <taxon>Myodes</taxon>
    </lineage>
</organism>
<comment type="similarity">
    <text evidence="3">Belongs to the G-protein coupled receptor 1 family.</text>
</comment>
<protein>
    <recommendedName>
        <fullName evidence="14">G-protein coupled receptors family 1 profile domain-containing protein</fullName>
    </recommendedName>
</protein>
<dbReference type="Gene3D" id="1.20.1070.10">
    <property type="entry name" value="Rhodopsin 7-helix transmembrane proteins"/>
    <property type="match status" value="2"/>
</dbReference>
<evidence type="ECO:0000259" key="14">
    <source>
        <dbReference type="PROSITE" id="PS50262"/>
    </source>
</evidence>
<accession>A0AAW0H4P2</accession>
<feature type="transmembrane region" description="Helical" evidence="13">
    <location>
        <begin position="299"/>
        <end position="319"/>
    </location>
</feature>
<proteinExistence type="inferred from homology"/>
<dbReference type="Pfam" id="PF03402">
    <property type="entry name" value="V1R"/>
    <property type="match status" value="2"/>
</dbReference>
<evidence type="ECO:0000256" key="9">
    <source>
        <dbReference type="ARBA" id="ARBA00023136"/>
    </source>
</evidence>
<evidence type="ECO:0000256" key="2">
    <source>
        <dbReference type="ARBA" id="ARBA00004651"/>
    </source>
</evidence>
<gene>
    <name evidence="15" type="ORF">U0070_023164</name>
</gene>
<dbReference type="AlphaFoldDB" id="A0AAW0H4P2"/>
<evidence type="ECO:0000256" key="6">
    <source>
        <dbReference type="ARBA" id="ARBA00022692"/>
    </source>
</evidence>
<dbReference type="EMBL" id="JBBHLL010000820">
    <property type="protein sequence ID" value="KAK7797497.1"/>
    <property type="molecule type" value="Genomic_DNA"/>
</dbReference>
<dbReference type="GO" id="GO:0019236">
    <property type="term" value="P:response to pheromone"/>
    <property type="evidence" value="ECO:0007669"/>
    <property type="project" value="UniProtKB-KW"/>
</dbReference>
<keyword evidence="5" id="KW-0589">Pheromone response</keyword>
<evidence type="ECO:0000256" key="5">
    <source>
        <dbReference type="ARBA" id="ARBA00022507"/>
    </source>
</evidence>
<feature type="transmembrane region" description="Helical" evidence="13">
    <location>
        <begin position="264"/>
        <end position="287"/>
    </location>
</feature>
<sequence length="585" mass="65826">MNLILNQLVISNTLVLFSKGIPQTVAAFGLKSFLGKTGCKFLLYLYRVVRGVSLSTTSLLSGFQAIKLYPNTSQWLSIRIKSSKCIGMCNFLCWILHLLLNISVTMIVGGPKNSNNLSAKGLHRYCSSTMPERVTFLLIGVILSLSDMMCLVLMAWASSSMVLVLHKHKHQVQHIHSHSLLQRPSHEDRATRTILILVTMFLSFYSLASILSLCITQTVNPSPWLLNISVLLSLIFPTLSPLVLNFSNCPAFPHSPRRQSHKTFLIFVCTFVLSYSMSFIIVIYTVIVDNPRLLIIKLGTYFPTAVGILGNWSILLSYGKSLMLKDQILRHLTLANSLVIISRVIPHIMVQLGLQFLLDDLLCKLTLYSNRVSRGISLHCTCLLSCFQAITISPSNSRWMKLKHSISKYLVQSCSLSWLVHLLLNTKTAIDVIGSGTNKNFTKKIKLGYCSTFVSGNTVTGLYLSLLCFTDSLCLGLMVWASVFMMRTLYRHKSQLQHIHSTQHSLRVSPEDRATRTILILVCTFVLSYSMSFILVIYTAIADNPRLWIINIFTLLDTCFPTFCPFILVFNNKSAPKNLFPCCRR</sequence>
<evidence type="ECO:0000256" key="4">
    <source>
        <dbReference type="ARBA" id="ARBA00022475"/>
    </source>
</evidence>
<feature type="transmembrane region" description="Helical" evidence="13">
    <location>
        <begin position="547"/>
        <end position="570"/>
    </location>
</feature>
<reference evidence="15 16" key="1">
    <citation type="journal article" date="2023" name="bioRxiv">
        <title>Conserved and derived expression patterns and positive selection on dental genes reveal complex evolutionary context of ever-growing rodent molars.</title>
        <authorList>
            <person name="Calamari Z.T."/>
            <person name="Song A."/>
            <person name="Cohen E."/>
            <person name="Akter M."/>
            <person name="Roy R.D."/>
            <person name="Hallikas O."/>
            <person name="Christensen M.M."/>
            <person name="Li P."/>
            <person name="Marangoni P."/>
            <person name="Jernvall J."/>
            <person name="Klein O.D."/>
        </authorList>
    </citation>
    <scope>NUCLEOTIDE SEQUENCE [LARGE SCALE GENOMIC DNA]</scope>
    <source>
        <strain evidence="15">V071</strain>
    </source>
</reference>
<comment type="caution">
    <text evidence="15">The sequence shown here is derived from an EMBL/GenBank/DDBJ whole genome shotgun (WGS) entry which is preliminary data.</text>
</comment>
<keyword evidence="9 13" id="KW-0472">Membrane</keyword>
<comment type="function">
    <text evidence="1">Putative pheromone receptor.</text>
</comment>
<feature type="transmembrane region" description="Helical" evidence="13">
    <location>
        <begin position="134"/>
        <end position="157"/>
    </location>
</feature>
<dbReference type="PROSITE" id="PS50262">
    <property type="entry name" value="G_PROTEIN_RECEP_F1_2"/>
    <property type="match status" value="2"/>
</dbReference>
<name>A0AAW0H4P2_MYOGA</name>